<evidence type="ECO:0000256" key="3">
    <source>
        <dbReference type="ARBA" id="ARBA00023002"/>
    </source>
</evidence>
<dbReference type="PANTHER" id="PTHR42980">
    <property type="entry name" value="2-OXOISOVALERATE DEHYDROGENASE SUBUNIT BETA-RELATED"/>
    <property type="match status" value="1"/>
</dbReference>
<dbReference type="SUPFAM" id="SSF52518">
    <property type="entry name" value="Thiamin diphosphate-binding fold (THDP-binding)"/>
    <property type="match status" value="1"/>
</dbReference>
<feature type="domain" description="Transketolase C-terminal" evidence="5">
    <location>
        <begin position="200"/>
        <end position="298"/>
    </location>
</feature>
<keyword evidence="3 6" id="KW-0560">Oxidoreductase</keyword>
<dbReference type="Pfam" id="PF02780">
    <property type="entry name" value="Transketolase_C"/>
    <property type="match status" value="1"/>
</dbReference>
<evidence type="ECO:0000259" key="4">
    <source>
        <dbReference type="Pfam" id="PF02779"/>
    </source>
</evidence>
<dbReference type="InterPro" id="IPR009014">
    <property type="entry name" value="Transketo_C/PFOR_II"/>
</dbReference>
<dbReference type="Gene3D" id="3.40.50.970">
    <property type="match status" value="1"/>
</dbReference>
<gene>
    <name evidence="6" type="primary">bfmBAB_1</name>
    <name evidence="6" type="ORF">ENSA7_23220</name>
</gene>
<proteinExistence type="predicted"/>
<dbReference type="GO" id="GO:0009083">
    <property type="term" value="P:branched-chain amino acid catabolic process"/>
    <property type="evidence" value="ECO:0007669"/>
    <property type="project" value="TreeGrafter"/>
</dbReference>
<dbReference type="InterPro" id="IPR029061">
    <property type="entry name" value="THDP-binding"/>
</dbReference>
<name>A0A2S9YSG7_9BACT</name>
<dbReference type="Pfam" id="PF02779">
    <property type="entry name" value="Transket_pyr"/>
    <property type="match status" value="1"/>
</dbReference>
<organism evidence="6 7">
    <name type="scientific">Enhygromyxa salina</name>
    <dbReference type="NCBI Taxonomy" id="215803"/>
    <lineage>
        <taxon>Bacteria</taxon>
        <taxon>Pseudomonadati</taxon>
        <taxon>Myxococcota</taxon>
        <taxon>Polyangia</taxon>
        <taxon>Nannocystales</taxon>
        <taxon>Nannocystaceae</taxon>
        <taxon>Enhygromyxa</taxon>
    </lineage>
</organism>
<evidence type="ECO:0000256" key="1">
    <source>
        <dbReference type="ARBA" id="ARBA00001964"/>
    </source>
</evidence>
<comment type="cofactor">
    <cofactor evidence="1">
        <name>thiamine diphosphate</name>
        <dbReference type="ChEBI" id="CHEBI:58937"/>
    </cofactor>
</comment>
<evidence type="ECO:0000313" key="7">
    <source>
        <dbReference type="Proteomes" id="UP000238823"/>
    </source>
</evidence>
<dbReference type="PANTHER" id="PTHR42980:SF1">
    <property type="entry name" value="2-OXOISOVALERATE DEHYDROGENASE SUBUNIT BETA, MITOCHONDRIAL"/>
    <property type="match status" value="1"/>
</dbReference>
<dbReference type="GO" id="GO:0007584">
    <property type="term" value="P:response to nutrient"/>
    <property type="evidence" value="ECO:0007669"/>
    <property type="project" value="TreeGrafter"/>
</dbReference>
<comment type="caution">
    <text evidence="6">The sequence shown here is derived from an EMBL/GenBank/DDBJ whole genome shotgun (WGS) entry which is preliminary data.</text>
</comment>
<sequence length="332" mass="34421">MARLVAALLREDDRRCLLGEDVRSGGMLGLSRVAAEDEQLRPRLLGSPLTGAGLVAHAGGLALAGLRPIVLLPSASALLEALPALRELGRLPWRSGGQHDVPVLFVAPNGPGFGVGGDQAECAEATLTAVPGVEVWCAGRAEDLCGYLRSAAEFLGTDTDDHDTEHTSGPRVLLLPRSVIVRDLMIDLDLDASLPRAPTAVLREGDRATVFAWGAALAPALAAADACARHSGIEVNVVELGCLAPLDEALLVELASATGKLVIAHAGPRRGGIGAELAALFADRSILHLDAPILRVTGELPANLALLAGHEEHRASPTATAIANAITHVVHY</sequence>
<dbReference type="SUPFAM" id="SSF52922">
    <property type="entry name" value="TK C-terminal domain-like"/>
    <property type="match status" value="1"/>
</dbReference>
<dbReference type="InterPro" id="IPR005475">
    <property type="entry name" value="Transketolase-like_Pyr-bd"/>
</dbReference>
<protein>
    <recommendedName>
        <fullName evidence="2">3-methyl-2-oxobutanoate dehydrogenase (2-methylpropanoyl-transferring)</fullName>
        <ecNumber evidence="2">1.2.4.4</ecNumber>
    </recommendedName>
</protein>
<dbReference type="AlphaFoldDB" id="A0A2S9YSG7"/>
<evidence type="ECO:0000256" key="2">
    <source>
        <dbReference type="ARBA" id="ARBA00012277"/>
    </source>
</evidence>
<feature type="domain" description="Transketolase-like pyrimidine-binding" evidence="4">
    <location>
        <begin position="4"/>
        <end position="153"/>
    </location>
</feature>
<dbReference type="GO" id="GO:0003863">
    <property type="term" value="F:branched-chain 2-oxo acid dehydrogenase activity"/>
    <property type="evidence" value="ECO:0007669"/>
    <property type="project" value="UniProtKB-EC"/>
</dbReference>
<dbReference type="InterPro" id="IPR033248">
    <property type="entry name" value="Transketolase_C"/>
</dbReference>
<dbReference type="Proteomes" id="UP000238823">
    <property type="component" value="Unassembled WGS sequence"/>
</dbReference>
<dbReference type="EC" id="1.2.4.4" evidence="2"/>
<dbReference type="Gene3D" id="3.40.50.920">
    <property type="match status" value="1"/>
</dbReference>
<evidence type="ECO:0000259" key="5">
    <source>
        <dbReference type="Pfam" id="PF02780"/>
    </source>
</evidence>
<dbReference type="EMBL" id="PVNL01000046">
    <property type="protein sequence ID" value="PRQ08038.1"/>
    <property type="molecule type" value="Genomic_DNA"/>
</dbReference>
<evidence type="ECO:0000313" key="6">
    <source>
        <dbReference type="EMBL" id="PRQ08038.1"/>
    </source>
</evidence>
<reference evidence="6 7" key="1">
    <citation type="submission" date="2018-03" db="EMBL/GenBank/DDBJ databases">
        <title>Draft Genome Sequences of the Obligatory Marine Myxobacteria Enhygromyxa salina SWB007.</title>
        <authorList>
            <person name="Poehlein A."/>
            <person name="Moghaddam J.A."/>
            <person name="Harms H."/>
            <person name="Alanjari M."/>
            <person name="Koenig G.M."/>
            <person name="Daniel R."/>
            <person name="Schaeberle T.F."/>
        </authorList>
    </citation>
    <scope>NUCLEOTIDE SEQUENCE [LARGE SCALE GENOMIC DNA]</scope>
    <source>
        <strain evidence="6 7">SWB007</strain>
    </source>
</reference>
<accession>A0A2S9YSG7</accession>